<evidence type="ECO:0000313" key="5">
    <source>
        <dbReference type="Proteomes" id="UP001608902"/>
    </source>
</evidence>
<proteinExistence type="inferred from homology"/>
<protein>
    <submittedName>
        <fullName evidence="4">Uncharacterized protein</fullName>
    </submittedName>
</protein>
<evidence type="ECO:0000256" key="2">
    <source>
        <dbReference type="ARBA" id="ARBA00022833"/>
    </source>
</evidence>
<evidence type="ECO:0000256" key="1">
    <source>
        <dbReference type="ARBA" id="ARBA00008873"/>
    </source>
</evidence>
<sequence>MTNRGFESPSAALGVLRVAGLVAFIGQIFVTLTQSCQMILQREHVCNGLDARYFGLAVCDIFVKMILMQLDAFPDLYLGTLSRTLLHFMAASVTLIIAACTILEVDVNLIINLDPILAVITAVILCITVYPALNGSLPVLFGQVPKHFDIDSFKEQIHTEFPSVTCDHAHIYRSTSDNFFDAFLTVTYYPNTAEPNWEEGVQKKISVVIMEIGRILRKKGAKNVTIQPNFVETGQSSSTYLCAENCEMPMSCCTNSEGT</sequence>
<evidence type="ECO:0000313" key="4">
    <source>
        <dbReference type="EMBL" id="MFH4976999.1"/>
    </source>
</evidence>
<keyword evidence="3" id="KW-0472">Membrane</keyword>
<gene>
    <name evidence="4" type="ORF">AB6A40_003708</name>
</gene>
<feature type="transmembrane region" description="Helical" evidence="3">
    <location>
        <begin position="85"/>
        <end position="103"/>
    </location>
</feature>
<name>A0ABD6EI34_9BILA</name>
<keyword evidence="3" id="KW-0812">Transmembrane</keyword>
<feature type="transmembrane region" description="Helical" evidence="3">
    <location>
        <begin position="53"/>
        <end position="73"/>
    </location>
</feature>
<keyword evidence="5" id="KW-1185">Reference proteome</keyword>
<dbReference type="PANTHER" id="PTHR45820">
    <property type="entry name" value="FI23527P1"/>
    <property type="match status" value="1"/>
</dbReference>
<keyword evidence="2" id="KW-0862">Zinc</keyword>
<dbReference type="Proteomes" id="UP001608902">
    <property type="component" value="Unassembled WGS sequence"/>
</dbReference>
<feature type="transmembrane region" description="Helical" evidence="3">
    <location>
        <begin position="115"/>
        <end position="133"/>
    </location>
</feature>
<dbReference type="EMBL" id="JBGFUD010001989">
    <property type="protein sequence ID" value="MFH4976999.1"/>
    <property type="molecule type" value="Genomic_DNA"/>
</dbReference>
<dbReference type="AlphaFoldDB" id="A0ABD6EI34"/>
<dbReference type="PANTHER" id="PTHR45820:SF4">
    <property type="entry name" value="ZINC TRANSPORTER 63C, ISOFORM F"/>
    <property type="match status" value="1"/>
</dbReference>
<feature type="transmembrane region" description="Helical" evidence="3">
    <location>
        <begin position="12"/>
        <end position="32"/>
    </location>
</feature>
<evidence type="ECO:0000256" key="3">
    <source>
        <dbReference type="SAM" id="Phobius"/>
    </source>
</evidence>
<reference evidence="4 5" key="1">
    <citation type="submission" date="2024-08" db="EMBL/GenBank/DDBJ databases">
        <title>Gnathostoma spinigerum genome.</title>
        <authorList>
            <person name="Gonzalez-Bertolin B."/>
            <person name="Monzon S."/>
            <person name="Zaballos A."/>
            <person name="Jimenez P."/>
            <person name="Dekumyoy P."/>
            <person name="Varona S."/>
            <person name="Cuesta I."/>
            <person name="Sumanam S."/>
            <person name="Adisakwattana P."/>
            <person name="Gasser R.B."/>
            <person name="Hernandez-Gonzalez A."/>
            <person name="Young N.D."/>
            <person name="Perteguer M.J."/>
        </authorList>
    </citation>
    <scope>NUCLEOTIDE SEQUENCE [LARGE SCALE GENOMIC DNA]</scope>
    <source>
        <strain evidence="4">AL3</strain>
        <tissue evidence="4">Liver</tissue>
    </source>
</reference>
<organism evidence="4 5">
    <name type="scientific">Gnathostoma spinigerum</name>
    <dbReference type="NCBI Taxonomy" id="75299"/>
    <lineage>
        <taxon>Eukaryota</taxon>
        <taxon>Metazoa</taxon>
        <taxon>Ecdysozoa</taxon>
        <taxon>Nematoda</taxon>
        <taxon>Chromadorea</taxon>
        <taxon>Rhabditida</taxon>
        <taxon>Spirurina</taxon>
        <taxon>Gnathostomatomorpha</taxon>
        <taxon>Gnathostomatoidea</taxon>
        <taxon>Gnathostomatidae</taxon>
        <taxon>Gnathostoma</taxon>
    </lineage>
</organism>
<keyword evidence="3" id="KW-1133">Transmembrane helix</keyword>
<comment type="similarity">
    <text evidence="1">Belongs to the cation diffusion facilitator (CDF) transporter (TC 2.A.4) family. SLC30A subfamily.</text>
</comment>
<comment type="caution">
    <text evidence="4">The sequence shown here is derived from an EMBL/GenBank/DDBJ whole genome shotgun (WGS) entry which is preliminary data.</text>
</comment>
<accession>A0ABD6EI34</accession>